<dbReference type="Proteomes" id="UP001610990">
    <property type="component" value="Unassembled WGS sequence"/>
</dbReference>
<feature type="transmembrane region" description="Helical" evidence="2">
    <location>
        <begin position="385"/>
        <end position="402"/>
    </location>
</feature>
<comment type="caution">
    <text evidence="3">The sequence shown here is derived from an EMBL/GenBank/DDBJ whole genome shotgun (WGS) entry which is preliminary data.</text>
</comment>
<keyword evidence="2" id="KW-1133">Transmembrane helix</keyword>
<feature type="compositionally biased region" description="Low complexity" evidence="1">
    <location>
        <begin position="37"/>
        <end position="60"/>
    </location>
</feature>
<evidence type="ECO:0008006" key="5">
    <source>
        <dbReference type="Google" id="ProtNLM"/>
    </source>
</evidence>
<keyword evidence="2" id="KW-0812">Transmembrane</keyword>
<organism evidence="3 4">
    <name type="scientific">Streptomyces celluloflavus</name>
    <dbReference type="NCBI Taxonomy" id="58344"/>
    <lineage>
        <taxon>Bacteria</taxon>
        <taxon>Bacillati</taxon>
        <taxon>Actinomycetota</taxon>
        <taxon>Actinomycetes</taxon>
        <taxon>Kitasatosporales</taxon>
        <taxon>Streptomycetaceae</taxon>
        <taxon>Streptomyces</taxon>
    </lineage>
</organism>
<dbReference type="RefSeq" id="WP_367432217.1">
    <property type="nucleotide sequence ID" value="NZ_CP108413.1"/>
</dbReference>
<feature type="transmembrane region" description="Helical" evidence="2">
    <location>
        <begin position="437"/>
        <end position="454"/>
    </location>
</feature>
<keyword evidence="4" id="KW-1185">Reference proteome</keyword>
<reference evidence="3 4" key="1">
    <citation type="submission" date="2024-10" db="EMBL/GenBank/DDBJ databases">
        <title>The Natural Products Discovery Center: Release of the First 8490 Sequenced Strains for Exploring Actinobacteria Biosynthetic Diversity.</title>
        <authorList>
            <person name="Kalkreuter E."/>
            <person name="Kautsar S.A."/>
            <person name="Yang D."/>
            <person name="Bader C.D."/>
            <person name="Teijaro C.N."/>
            <person name="Fluegel L."/>
            <person name="Davis C.M."/>
            <person name="Simpson J.R."/>
            <person name="Lauterbach L."/>
            <person name="Steele A.D."/>
            <person name="Gui C."/>
            <person name="Meng S."/>
            <person name="Li G."/>
            <person name="Viehrig K."/>
            <person name="Ye F."/>
            <person name="Su P."/>
            <person name="Kiefer A.F."/>
            <person name="Nichols A."/>
            <person name="Cepeda A.J."/>
            <person name="Yan W."/>
            <person name="Fan B."/>
            <person name="Jiang Y."/>
            <person name="Adhikari A."/>
            <person name="Zheng C.-J."/>
            <person name="Schuster L."/>
            <person name="Cowan T.M."/>
            <person name="Smanski M.J."/>
            <person name="Chevrette M.G."/>
            <person name="De Carvalho L.P.S."/>
            <person name="Shen B."/>
        </authorList>
    </citation>
    <scope>NUCLEOTIDE SEQUENCE [LARGE SCALE GENOMIC DNA]</scope>
    <source>
        <strain evidence="3 4">NPDC018013</strain>
    </source>
</reference>
<dbReference type="EMBL" id="JBIRGH010000003">
    <property type="protein sequence ID" value="MFH8583958.1"/>
    <property type="molecule type" value="Genomic_DNA"/>
</dbReference>
<feature type="transmembrane region" description="Helical" evidence="2">
    <location>
        <begin position="460"/>
        <end position="477"/>
    </location>
</feature>
<feature type="transmembrane region" description="Helical" evidence="2">
    <location>
        <begin position="541"/>
        <end position="561"/>
    </location>
</feature>
<keyword evidence="2" id="KW-0472">Membrane</keyword>
<evidence type="ECO:0000256" key="1">
    <source>
        <dbReference type="SAM" id="MobiDB-lite"/>
    </source>
</evidence>
<evidence type="ECO:0000256" key="2">
    <source>
        <dbReference type="SAM" id="Phobius"/>
    </source>
</evidence>
<feature type="compositionally biased region" description="Polar residues" evidence="1">
    <location>
        <begin position="224"/>
        <end position="234"/>
    </location>
</feature>
<feature type="compositionally biased region" description="Pro residues" evidence="1">
    <location>
        <begin position="7"/>
        <end position="16"/>
    </location>
</feature>
<feature type="transmembrane region" description="Helical" evidence="2">
    <location>
        <begin position="408"/>
        <end position="425"/>
    </location>
</feature>
<feature type="compositionally biased region" description="Pro residues" evidence="1">
    <location>
        <begin position="24"/>
        <end position="36"/>
    </location>
</feature>
<feature type="compositionally biased region" description="Low complexity" evidence="1">
    <location>
        <begin position="122"/>
        <end position="140"/>
    </location>
</feature>
<gene>
    <name evidence="3" type="ORF">ACH4GP_06105</name>
</gene>
<accession>A0ABW7R7D5</accession>
<feature type="region of interest" description="Disordered" evidence="1">
    <location>
        <begin position="1"/>
        <end position="310"/>
    </location>
</feature>
<evidence type="ECO:0000313" key="4">
    <source>
        <dbReference type="Proteomes" id="UP001610990"/>
    </source>
</evidence>
<feature type="compositionally biased region" description="Low complexity" evidence="1">
    <location>
        <begin position="69"/>
        <end position="112"/>
    </location>
</feature>
<feature type="compositionally biased region" description="Low complexity" evidence="1">
    <location>
        <begin position="147"/>
        <end position="178"/>
    </location>
</feature>
<proteinExistence type="predicted"/>
<feature type="transmembrane region" description="Helical" evidence="2">
    <location>
        <begin position="510"/>
        <end position="529"/>
    </location>
</feature>
<feature type="compositionally biased region" description="Low complexity" evidence="1">
    <location>
        <begin position="288"/>
        <end position="310"/>
    </location>
</feature>
<protein>
    <recommendedName>
        <fullName evidence="5">Integral membrane protein</fullName>
    </recommendedName>
</protein>
<sequence length="566" mass="58200">MSDHQPHPPQHPGPAPHPHEPHEPYPAPAPYAPPQEPYAQPNPYAQPGAYAPQDPYAAPAPHDPRAAAHDPQAAPYGGSYGSPGSHGPHASYGSHDSYGQQQTGSYGQQQAQPYAPHDPYMQQQPQTPQPQQHAQQPQQPTVWPVAGGQQIQQGQQIQHDQQGQQIQHGQHGQQYGHPGQHRRPGNEQAGYDAYGRPAATGQDAYGSPQPPAHTAPQPGRPESTGHTQTWSALTWETGVQPPLPAVSDAEQTAYLPAPPPTHQQAPHQTPLPPEKPAARQHPYPPQTGPAAPAGAAAPAASPAPAAAPVSTAHLAPNQRARTEGRSPIIPPGRQPALLTAGLAVLLALTALVGRPLLAVPVVLLQAVTAAGWFRLNGMWPARQGIALAFLAGLTTDIALLAADRDSAPLVAIGTLGVWCLFVLVLQLRNRGSADERMYALTAGLASTALAVLAAGQLAAAPHAVVVGAVAVAVATLARALPLRTAAAVAVALPLAAATGAGAVAGLLTDLGIAGALLGLAAGGCALIGLRVASYDYPSRFVHLTAGVALPLALAAPAVYVLGRALV</sequence>
<name>A0ABW7R7D5_9ACTN</name>
<evidence type="ECO:0000313" key="3">
    <source>
        <dbReference type="EMBL" id="MFH8583958.1"/>
    </source>
</evidence>
<feature type="transmembrane region" description="Helical" evidence="2">
    <location>
        <begin position="484"/>
        <end position="504"/>
    </location>
</feature>